<feature type="compositionally biased region" description="Low complexity" evidence="2">
    <location>
        <begin position="297"/>
        <end position="333"/>
    </location>
</feature>
<dbReference type="InterPro" id="IPR001878">
    <property type="entry name" value="Znf_CCHC"/>
</dbReference>
<dbReference type="EMBL" id="NEVH01003759">
    <property type="protein sequence ID" value="PNF40010.1"/>
    <property type="molecule type" value="Genomic_DNA"/>
</dbReference>
<feature type="region of interest" description="Disordered" evidence="2">
    <location>
        <begin position="456"/>
        <end position="498"/>
    </location>
</feature>
<dbReference type="FunCoup" id="A0A2J7RGR6">
    <property type="interactions" value="6"/>
</dbReference>
<dbReference type="GO" id="GO:0008270">
    <property type="term" value="F:zinc ion binding"/>
    <property type="evidence" value="ECO:0007669"/>
    <property type="project" value="UniProtKB-KW"/>
</dbReference>
<dbReference type="Pfam" id="PF26034">
    <property type="entry name" value="PHAT_SMAUG"/>
    <property type="match status" value="1"/>
</dbReference>
<dbReference type="InterPro" id="IPR058599">
    <property type="entry name" value="PHAT_Smg/ZCCHC2-like"/>
</dbReference>
<dbReference type="PROSITE" id="PS50158">
    <property type="entry name" value="ZF_CCHC"/>
    <property type="match status" value="1"/>
</dbReference>
<comment type="caution">
    <text evidence="4">The sequence shown here is derived from an EMBL/GenBank/DDBJ whole genome shotgun (WGS) entry which is preliminary data.</text>
</comment>
<evidence type="ECO:0000256" key="1">
    <source>
        <dbReference type="PROSITE-ProRule" id="PRU00047"/>
    </source>
</evidence>
<keyword evidence="5" id="KW-1185">Reference proteome</keyword>
<feature type="compositionally biased region" description="Low complexity" evidence="2">
    <location>
        <begin position="567"/>
        <end position="585"/>
    </location>
</feature>
<feature type="compositionally biased region" description="Polar residues" evidence="2">
    <location>
        <begin position="902"/>
        <end position="912"/>
    </location>
</feature>
<sequence length="912" mass="99452">MVCKEDVVTWFKELTSSKRIDVMCSLLNMCLPFELRFLGTCLEDLGKRDFHELRDTEIRANNSSELSDLQCMSDKRTQRKLALFLSLLKSCNHACSNGLYKILANFDISEINATNNSSSDENPLEELLLLYTLALNHPAFSYEQKAIFGNILVKLQDEESKMYSAKHQVGISLLYVKPPIQPRASGPSSEERQQQDIGVLGHCPGITIPPCHSAVGDANKGRSSVLSGLSVPPGLALAPEQLTATSYVHVAFPSPGHQPLPSVPWHSGVTPLVMSGVCATLPAEVQATSEVSPYPSSPLVSRQSSPSQSRSPSRTASPVRMQQQQPSVSSAAQTPVPAPDRSQNFSKSLASNRRSDRNCSHPNTAPLRLNCVDTSVAPPPTQQHRNISRKSSVETQDSFRETLVKEMPNYQNLQKYRIDELHRMRDEELKDLGLPNGAIMQLRSIMTKISSTNGLCGVDKREPVPNTGRRKLDGAAASEVEQPPERKTQSAGPIMRRYPNVPVEGGPVMYPQPPPHLLTTPQGAPCYTCFAVPVSSSAAPARYHSQAQPFYCVNHHLQTLHLDGDASRQGSNSSSASDSSSAGHSPPDTPSMPTAPHWDNRPYMGKETGGGERWSPGCDERAEKERRLPETSEKSGTVPEEGGNMHQQQPVQNSANSNTSSRHRLTGGLGRSKTNPPGLQTLPRGRGPNPSTVILEGNHKTLPSCRRDGPAVNGAQVAPPPPRTSHPPPSHEDRKMFLVPSEMIQVSPHANVAYTTVNSTSQPPAPQYSGSSGGSNPLPRPADSSNVPYTPVTTYLPHGHYPALRTTGSLFPSFPPGSYIRPTYQYPNGELVYQYHGPQTPPPPPPTQFIPTPVVTYSTVVPPPKLSCYNCGSQNHHASDCKENTMEEMTKQGQYRLDYSPYQKTGECSSEK</sequence>
<evidence type="ECO:0000256" key="2">
    <source>
        <dbReference type="SAM" id="MobiDB-lite"/>
    </source>
</evidence>
<feature type="compositionally biased region" description="Pro residues" evidence="2">
    <location>
        <begin position="718"/>
        <end position="728"/>
    </location>
</feature>
<dbReference type="Proteomes" id="UP000235965">
    <property type="component" value="Unassembled WGS sequence"/>
</dbReference>
<keyword evidence="1" id="KW-0862">Zinc</keyword>
<feature type="region of interest" description="Disordered" evidence="2">
    <location>
        <begin position="289"/>
        <end position="395"/>
    </location>
</feature>
<feature type="compositionally biased region" description="Polar residues" evidence="2">
    <location>
        <begin position="645"/>
        <end position="660"/>
    </location>
</feature>
<dbReference type="PANTHER" id="PTHR16195">
    <property type="entry name" value="ZINC FINGER CCHC DOMAIN CONTAINING PROTEIN"/>
    <property type="match status" value="1"/>
</dbReference>
<protein>
    <recommendedName>
        <fullName evidence="3">CCHC-type domain-containing protein</fullName>
    </recommendedName>
</protein>
<dbReference type="InterPro" id="IPR057327">
    <property type="entry name" value="Vts1_dom"/>
</dbReference>
<feature type="compositionally biased region" description="Basic and acidic residues" evidence="2">
    <location>
        <begin position="618"/>
        <end position="633"/>
    </location>
</feature>
<dbReference type="InParanoid" id="A0A2J7RGR6"/>
<feature type="region of interest" description="Disordered" evidence="2">
    <location>
        <begin position="892"/>
        <end position="912"/>
    </location>
</feature>
<feature type="region of interest" description="Disordered" evidence="2">
    <location>
        <begin position="564"/>
        <end position="734"/>
    </location>
</feature>
<feature type="region of interest" description="Disordered" evidence="2">
    <location>
        <begin position="756"/>
        <end position="785"/>
    </location>
</feature>
<dbReference type="AlphaFoldDB" id="A0A2J7RGR6"/>
<evidence type="ECO:0000313" key="4">
    <source>
        <dbReference type="EMBL" id="PNF40010.1"/>
    </source>
</evidence>
<gene>
    <name evidence="4" type="ORF">B7P43_G15393</name>
</gene>
<keyword evidence="1" id="KW-0863">Zinc-finger</keyword>
<keyword evidence="1" id="KW-0479">Metal-binding</keyword>
<dbReference type="STRING" id="105785.A0A2J7RGR6"/>
<dbReference type="Pfam" id="PF00098">
    <property type="entry name" value="zf-CCHC"/>
    <property type="match status" value="1"/>
</dbReference>
<dbReference type="InterPro" id="IPR042344">
    <property type="entry name" value="ZCCHC14"/>
</dbReference>
<feature type="compositionally biased region" description="Polar residues" evidence="2">
    <location>
        <begin position="382"/>
        <end position="395"/>
    </location>
</feature>
<organism evidence="4 5">
    <name type="scientific">Cryptotermes secundus</name>
    <dbReference type="NCBI Taxonomy" id="105785"/>
    <lineage>
        <taxon>Eukaryota</taxon>
        <taxon>Metazoa</taxon>
        <taxon>Ecdysozoa</taxon>
        <taxon>Arthropoda</taxon>
        <taxon>Hexapoda</taxon>
        <taxon>Insecta</taxon>
        <taxon>Pterygota</taxon>
        <taxon>Neoptera</taxon>
        <taxon>Polyneoptera</taxon>
        <taxon>Dictyoptera</taxon>
        <taxon>Blattodea</taxon>
        <taxon>Blattoidea</taxon>
        <taxon>Termitoidae</taxon>
        <taxon>Kalotermitidae</taxon>
        <taxon>Cryptotermitinae</taxon>
        <taxon>Cryptotermes</taxon>
    </lineage>
</organism>
<proteinExistence type="predicted"/>
<evidence type="ECO:0000313" key="5">
    <source>
        <dbReference type="Proteomes" id="UP000235965"/>
    </source>
</evidence>
<dbReference type="GO" id="GO:0003676">
    <property type="term" value="F:nucleic acid binding"/>
    <property type="evidence" value="ECO:0007669"/>
    <property type="project" value="InterPro"/>
</dbReference>
<dbReference type="OrthoDB" id="6361509at2759"/>
<feature type="domain" description="CCHC-type" evidence="3">
    <location>
        <begin position="868"/>
        <end position="883"/>
    </location>
</feature>
<name>A0A2J7RGR6_9NEOP</name>
<accession>A0A2J7RGR6</accession>
<feature type="compositionally biased region" description="Polar residues" evidence="2">
    <location>
        <begin position="341"/>
        <end position="352"/>
    </location>
</feature>
<reference evidence="4 5" key="1">
    <citation type="submission" date="2017-12" db="EMBL/GenBank/DDBJ databases">
        <title>Hemimetabolous genomes reveal molecular basis of termite eusociality.</title>
        <authorList>
            <person name="Harrison M.C."/>
            <person name="Jongepier E."/>
            <person name="Robertson H.M."/>
            <person name="Arning N."/>
            <person name="Bitard-Feildel T."/>
            <person name="Chao H."/>
            <person name="Childers C.P."/>
            <person name="Dinh H."/>
            <person name="Doddapaneni H."/>
            <person name="Dugan S."/>
            <person name="Gowin J."/>
            <person name="Greiner C."/>
            <person name="Han Y."/>
            <person name="Hu H."/>
            <person name="Hughes D.S.T."/>
            <person name="Huylmans A.-K."/>
            <person name="Kemena C."/>
            <person name="Kremer L.P.M."/>
            <person name="Lee S.L."/>
            <person name="Lopez-Ezquerra A."/>
            <person name="Mallet L."/>
            <person name="Monroy-Kuhn J.M."/>
            <person name="Moser A."/>
            <person name="Murali S.C."/>
            <person name="Muzny D.M."/>
            <person name="Otani S."/>
            <person name="Piulachs M.-D."/>
            <person name="Poelchau M."/>
            <person name="Qu J."/>
            <person name="Schaub F."/>
            <person name="Wada-Katsumata A."/>
            <person name="Worley K.C."/>
            <person name="Xie Q."/>
            <person name="Ylla G."/>
            <person name="Poulsen M."/>
            <person name="Gibbs R.A."/>
            <person name="Schal C."/>
            <person name="Richards S."/>
            <person name="Belles X."/>
            <person name="Korb J."/>
            <person name="Bornberg-Bauer E."/>
        </authorList>
    </citation>
    <scope>NUCLEOTIDE SEQUENCE [LARGE SCALE GENOMIC DNA]</scope>
    <source>
        <tissue evidence="4">Whole body</tissue>
    </source>
</reference>
<dbReference type="Pfam" id="PF25479">
    <property type="entry name" value="Vts1"/>
    <property type="match status" value="1"/>
</dbReference>
<evidence type="ECO:0000259" key="3">
    <source>
        <dbReference type="PROSITE" id="PS50158"/>
    </source>
</evidence>
<dbReference type="PANTHER" id="PTHR16195:SF16">
    <property type="entry name" value="ZINC FINGER CCHC DOMAIN-CONTAINING PROTEIN 14"/>
    <property type="match status" value="1"/>
</dbReference>